<dbReference type="AlphaFoldDB" id="A0A418N4F9"/>
<dbReference type="GO" id="GO:0003700">
    <property type="term" value="F:DNA-binding transcription factor activity"/>
    <property type="evidence" value="ECO:0007669"/>
    <property type="project" value="InterPro"/>
</dbReference>
<accession>A0A418N4F9</accession>
<evidence type="ECO:0000313" key="5">
    <source>
        <dbReference type="EMBL" id="RIV68725.1"/>
    </source>
</evidence>
<dbReference type="SMART" id="SM00345">
    <property type="entry name" value="HTH_GNTR"/>
    <property type="match status" value="1"/>
</dbReference>
<dbReference type="InterPro" id="IPR008920">
    <property type="entry name" value="TF_FadR/GntR_C"/>
</dbReference>
<dbReference type="SMART" id="SM00895">
    <property type="entry name" value="FCD"/>
    <property type="match status" value="1"/>
</dbReference>
<dbReference type="Proteomes" id="UP000321528">
    <property type="component" value="Unassembled WGS sequence"/>
</dbReference>
<evidence type="ECO:0000256" key="1">
    <source>
        <dbReference type="ARBA" id="ARBA00023015"/>
    </source>
</evidence>
<gene>
    <name evidence="5" type="ORF">D2U88_16180</name>
    <name evidence="6" type="ORF">FQ019_15990</name>
</gene>
<dbReference type="PROSITE" id="PS50949">
    <property type="entry name" value="HTH_GNTR"/>
    <property type="match status" value="1"/>
</dbReference>
<dbReference type="Proteomes" id="UP000284189">
    <property type="component" value="Unassembled WGS sequence"/>
</dbReference>
<reference evidence="6 8" key="2">
    <citation type="submission" date="2019-07" db="EMBL/GenBank/DDBJ databases">
        <title>Draft genome of two Muricauda strains isolated from deep sea.</title>
        <authorList>
            <person name="Sun C."/>
        </authorList>
    </citation>
    <scope>NUCLEOTIDE SEQUENCE [LARGE SCALE GENOMIC DNA]</scope>
    <source>
        <strain evidence="6 8">NH166</strain>
    </source>
</reference>
<name>A0A418N4F9_9FLAO</name>
<dbReference type="Gene3D" id="1.10.10.10">
    <property type="entry name" value="Winged helix-like DNA-binding domain superfamily/Winged helix DNA-binding domain"/>
    <property type="match status" value="1"/>
</dbReference>
<comment type="caution">
    <text evidence="5">The sequence shown here is derived from an EMBL/GenBank/DDBJ whole genome shotgun (WGS) entry which is preliminary data.</text>
</comment>
<sequence>MANNSALRDKIKEHLLLQIREGRLGIGKTINLAALSRATGISVTPIREALSQLEHARVIKAIPNRGFVVASLSKEEAKDIIGTIAQLEVMALEASPFKKETVEILKKVQQTMEDTTNPEDGLQLHLQFHSLLVQGCQNMVLLQVLEDLKLRLSFYEHHLIKEPYFIQNLVRQTRSIVEAIEEDNVPTAALILKMNWMAILELMEAQMDVKKG</sequence>
<protein>
    <submittedName>
        <fullName evidence="5">GntR family transcriptional regulator</fullName>
    </submittedName>
</protein>
<organism evidence="5 7">
    <name type="scientific">Flagellimonas aequoris</name>
    <dbReference type="NCBI Taxonomy" id="2306997"/>
    <lineage>
        <taxon>Bacteria</taxon>
        <taxon>Pseudomonadati</taxon>
        <taxon>Bacteroidota</taxon>
        <taxon>Flavobacteriia</taxon>
        <taxon>Flavobacteriales</taxon>
        <taxon>Flavobacteriaceae</taxon>
        <taxon>Flagellimonas</taxon>
    </lineage>
</organism>
<dbReference type="InterPro" id="IPR000524">
    <property type="entry name" value="Tscrpt_reg_HTH_GntR"/>
</dbReference>
<dbReference type="InterPro" id="IPR036390">
    <property type="entry name" value="WH_DNA-bd_sf"/>
</dbReference>
<dbReference type="EMBL" id="QXFJ01000030">
    <property type="protein sequence ID" value="RIV68725.1"/>
    <property type="molecule type" value="Genomic_DNA"/>
</dbReference>
<dbReference type="EMBL" id="VNWL01000029">
    <property type="protein sequence ID" value="TXK00422.1"/>
    <property type="molecule type" value="Genomic_DNA"/>
</dbReference>
<dbReference type="GO" id="GO:0003677">
    <property type="term" value="F:DNA binding"/>
    <property type="evidence" value="ECO:0007669"/>
    <property type="project" value="UniProtKB-KW"/>
</dbReference>
<keyword evidence="3" id="KW-0804">Transcription</keyword>
<reference evidence="5 7" key="1">
    <citation type="submission" date="2018-08" db="EMBL/GenBank/DDBJ databases">
        <title>Proposal of Muricauda 72 sp.nov. and Muricauda NH166 sp.nov., isolated from seawater.</title>
        <authorList>
            <person name="Cheng H."/>
            <person name="Wu Y.-H."/>
            <person name="Guo L.-L."/>
            <person name="Xu X.-W."/>
        </authorList>
    </citation>
    <scope>NUCLEOTIDE SEQUENCE [LARGE SCALE GENOMIC DNA]</scope>
    <source>
        <strain evidence="5 7">NH166</strain>
    </source>
</reference>
<evidence type="ECO:0000313" key="8">
    <source>
        <dbReference type="Proteomes" id="UP000321528"/>
    </source>
</evidence>
<dbReference type="Pfam" id="PF07729">
    <property type="entry name" value="FCD"/>
    <property type="match status" value="1"/>
</dbReference>
<keyword evidence="1" id="KW-0805">Transcription regulation</keyword>
<dbReference type="PANTHER" id="PTHR43537:SF49">
    <property type="entry name" value="TRANSCRIPTIONAL REGULATORY PROTEIN"/>
    <property type="match status" value="1"/>
</dbReference>
<evidence type="ECO:0000313" key="7">
    <source>
        <dbReference type="Proteomes" id="UP000284189"/>
    </source>
</evidence>
<dbReference type="SUPFAM" id="SSF48008">
    <property type="entry name" value="GntR ligand-binding domain-like"/>
    <property type="match status" value="1"/>
</dbReference>
<evidence type="ECO:0000256" key="3">
    <source>
        <dbReference type="ARBA" id="ARBA00023163"/>
    </source>
</evidence>
<dbReference type="OrthoDB" id="389878at2"/>
<evidence type="ECO:0000256" key="2">
    <source>
        <dbReference type="ARBA" id="ARBA00023125"/>
    </source>
</evidence>
<keyword evidence="8" id="KW-1185">Reference proteome</keyword>
<dbReference type="PANTHER" id="PTHR43537">
    <property type="entry name" value="TRANSCRIPTIONAL REGULATOR, GNTR FAMILY"/>
    <property type="match status" value="1"/>
</dbReference>
<dbReference type="RefSeq" id="WP_119641564.1">
    <property type="nucleotide sequence ID" value="NZ_QXFJ01000030.1"/>
</dbReference>
<feature type="domain" description="HTH gntR-type" evidence="4">
    <location>
        <begin position="5"/>
        <end position="72"/>
    </location>
</feature>
<evidence type="ECO:0000313" key="6">
    <source>
        <dbReference type="EMBL" id="TXK00422.1"/>
    </source>
</evidence>
<dbReference type="Pfam" id="PF00392">
    <property type="entry name" value="GntR"/>
    <property type="match status" value="1"/>
</dbReference>
<evidence type="ECO:0000259" key="4">
    <source>
        <dbReference type="PROSITE" id="PS50949"/>
    </source>
</evidence>
<dbReference type="SUPFAM" id="SSF46785">
    <property type="entry name" value="Winged helix' DNA-binding domain"/>
    <property type="match status" value="1"/>
</dbReference>
<keyword evidence="2" id="KW-0238">DNA-binding</keyword>
<dbReference type="InterPro" id="IPR036388">
    <property type="entry name" value="WH-like_DNA-bd_sf"/>
</dbReference>
<dbReference type="Gene3D" id="1.20.120.530">
    <property type="entry name" value="GntR ligand-binding domain-like"/>
    <property type="match status" value="1"/>
</dbReference>
<dbReference type="InterPro" id="IPR011711">
    <property type="entry name" value="GntR_C"/>
</dbReference>
<proteinExistence type="predicted"/>